<reference evidence="2" key="1">
    <citation type="journal article" date="2019" name="Int. J. Syst. Evol. Microbiol.">
        <title>The Global Catalogue of Microorganisms (GCM) 10K type strain sequencing project: providing services to taxonomists for standard genome sequencing and annotation.</title>
        <authorList>
            <consortium name="The Broad Institute Genomics Platform"/>
            <consortium name="The Broad Institute Genome Sequencing Center for Infectious Disease"/>
            <person name="Wu L."/>
            <person name="Ma J."/>
        </authorList>
    </citation>
    <scope>NUCLEOTIDE SEQUENCE [LARGE SCALE GENOMIC DNA]</scope>
    <source>
        <strain evidence="2">CGMCC 4.7132</strain>
    </source>
</reference>
<organism evidence="1 2">
    <name type="scientific">Sphaerisporangium dianthi</name>
    <dbReference type="NCBI Taxonomy" id="1436120"/>
    <lineage>
        <taxon>Bacteria</taxon>
        <taxon>Bacillati</taxon>
        <taxon>Actinomycetota</taxon>
        <taxon>Actinomycetes</taxon>
        <taxon>Streptosporangiales</taxon>
        <taxon>Streptosporangiaceae</taxon>
        <taxon>Sphaerisporangium</taxon>
    </lineage>
</organism>
<proteinExistence type="predicted"/>
<gene>
    <name evidence="1" type="ORF">ACFO60_10635</name>
</gene>
<sequence length="18" mass="2363">MVYRSIPDFKRYMKIRQM</sequence>
<evidence type="ECO:0000313" key="2">
    <source>
        <dbReference type="Proteomes" id="UP001596004"/>
    </source>
</evidence>
<dbReference type="Proteomes" id="UP001596004">
    <property type="component" value="Unassembled WGS sequence"/>
</dbReference>
<dbReference type="RefSeq" id="WP_380839935.1">
    <property type="nucleotide sequence ID" value="NZ_JBHSFP010000005.1"/>
</dbReference>
<evidence type="ECO:0000313" key="1">
    <source>
        <dbReference type="EMBL" id="MFC4531218.1"/>
    </source>
</evidence>
<dbReference type="EMBL" id="JBHSFP010000005">
    <property type="protein sequence ID" value="MFC4531218.1"/>
    <property type="molecule type" value="Genomic_DNA"/>
</dbReference>
<dbReference type="Pfam" id="PF21833">
    <property type="entry name" value="DUF6893"/>
    <property type="match status" value="1"/>
</dbReference>
<dbReference type="InterPro" id="IPR054188">
    <property type="entry name" value="DUF6893"/>
</dbReference>
<keyword evidence="2" id="KW-1185">Reference proteome</keyword>
<name>A0ABV9CG22_9ACTN</name>
<protein>
    <submittedName>
        <fullName evidence="1">DUF6893 family small protein</fullName>
    </submittedName>
</protein>
<accession>A0ABV9CG22</accession>
<comment type="caution">
    <text evidence="1">The sequence shown here is derived from an EMBL/GenBank/DDBJ whole genome shotgun (WGS) entry which is preliminary data.</text>
</comment>